<dbReference type="InterPro" id="IPR000637">
    <property type="entry name" value="HMGI/Y_DNA-bd_CS"/>
</dbReference>
<comment type="caution">
    <text evidence="9">The sequence shown here is derived from an EMBL/GenBank/DDBJ whole genome shotgun (WGS) entry which is preliminary data.</text>
</comment>
<feature type="compositionally biased region" description="Low complexity" evidence="6">
    <location>
        <begin position="20"/>
        <end position="42"/>
    </location>
</feature>
<evidence type="ECO:0000256" key="1">
    <source>
        <dbReference type="ARBA" id="ARBA00004123"/>
    </source>
</evidence>
<dbReference type="InterPro" id="IPR014001">
    <property type="entry name" value="Helicase_ATP-bd"/>
</dbReference>
<dbReference type="InterPro" id="IPR001650">
    <property type="entry name" value="Helicase_C-like"/>
</dbReference>
<dbReference type="InterPro" id="IPR000330">
    <property type="entry name" value="SNF2_N"/>
</dbReference>
<feature type="compositionally biased region" description="Low complexity" evidence="6">
    <location>
        <begin position="1"/>
        <end position="10"/>
    </location>
</feature>
<dbReference type="SMART" id="SM00487">
    <property type="entry name" value="DEXDc"/>
    <property type="match status" value="1"/>
</dbReference>
<keyword evidence="2" id="KW-0547">Nucleotide-binding</keyword>
<dbReference type="PROSITE" id="PS00354">
    <property type="entry name" value="HMGI_Y"/>
    <property type="match status" value="1"/>
</dbReference>
<keyword evidence="3" id="KW-0378">Hydrolase</keyword>
<dbReference type="SMART" id="SM00490">
    <property type="entry name" value="HELICc"/>
    <property type="match status" value="1"/>
</dbReference>
<dbReference type="Gene3D" id="3.40.50.300">
    <property type="entry name" value="P-loop containing nucleotide triphosphate hydrolases"/>
    <property type="match status" value="1"/>
</dbReference>
<protein>
    <submittedName>
        <fullName evidence="9">Uncharacterized protein</fullName>
    </submittedName>
</protein>
<evidence type="ECO:0000313" key="9">
    <source>
        <dbReference type="EMBL" id="KAF9484590.1"/>
    </source>
</evidence>
<feature type="domain" description="Helicase ATP-binding" evidence="7">
    <location>
        <begin position="160"/>
        <end position="391"/>
    </location>
</feature>
<evidence type="ECO:0000256" key="3">
    <source>
        <dbReference type="ARBA" id="ARBA00022801"/>
    </source>
</evidence>
<feature type="region of interest" description="Disordered" evidence="6">
    <location>
        <begin position="98"/>
        <end position="132"/>
    </location>
</feature>
<evidence type="ECO:0000313" key="10">
    <source>
        <dbReference type="Proteomes" id="UP000807469"/>
    </source>
</evidence>
<gene>
    <name evidence="9" type="ORF">BDN70DRAFT_106207</name>
</gene>
<accession>A0A9P5ZDD2</accession>
<sequence>MSSPTSSSSPLQSELDGRHTPAATSTAPSTPPTIASSSRATSHAVDSAEASDDEETRAKAVALALDEQETAKRLARLQSVLSRSAIFSNILKDRMDEEKARQASIQAERKQMKASVGRPSKRKAPVEADKDEEPPVFMQPSLITGAKLKKYQLEGLQWMVSLDQNGISGILADEMGLGKTLQTIAFSAYLREHGNYKPFLVVCPLSVVHNWSDEYKKFAPKIPTVVYHGRPDERAELRRTVMALPGHKRPVPKVVHVTPKRGRGRPRKSNPKDNDDYARSAKKARTSTSKAQPRKSTVVIESDAEEETGYTAAFPIVLTTYDIIIRDRKYLQRYDWGYIVVDEGHRLKNLNCKLMQEIKKFPSAGRMILTGTPLHNNLAELWSLLNFILPDIFDDLDAFQEWFNLPELQSSLPTAQSSQIISSLHAILKPFLLRRIKADVEQGLPPKKEYILYAPLSIRQKEAYDFVVNGGVREWLLQGAYSGKHVKESPDGVELVLDDDELEEENEQDHRKRASRRLNNGLHKSYADESGDDDDDEFLESIQVKAEQERQARLTREAEIGAEYQKKQKLRQVNNMHLQNPLMQLRKVCSHPFLFDWPIDPKTMDPVLGEELLNASGKMMVLDRLLQALFKRKHKVLLFSQFTTMLDIIEAWAVDHMGWNICRIDGSTKPMERREEMSRFQTGGDDPDAPQLFILSTRAGGLGINLTAADTVIFYDQDWNPQMDAQAQDRAHRIGQTKPVLIFRLVTAHTVEENILKRAGEKRQLEALVIAKGKFKMPAAAANTKRETVAEMAASLLRLEAEKIEVVPNTEEGKQSVLSDEDLDVLLDRSPEVFTERGKGWTSGSHDKARRRREGVAAAPVEAGKKAAFAVYEAPREEGNDALAKMDEDPEEV</sequence>
<dbReference type="GO" id="GO:0005634">
    <property type="term" value="C:nucleus"/>
    <property type="evidence" value="ECO:0007669"/>
    <property type="project" value="UniProtKB-SubCell"/>
</dbReference>
<feature type="domain" description="Helicase C-terminal" evidence="8">
    <location>
        <begin position="621"/>
        <end position="783"/>
    </location>
</feature>
<feature type="compositionally biased region" description="Polar residues" evidence="6">
    <location>
        <begin position="286"/>
        <end position="295"/>
    </location>
</feature>
<dbReference type="CDD" id="cd18793">
    <property type="entry name" value="SF2_C_SNF"/>
    <property type="match status" value="1"/>
</dbReference>
<keyword evidence="5" id="KW-0539">Nucleus</keyword>
<dbReference type="Pfam" id="PF00176">
    <property type="entry name" value="SNF2-rel_dom"/>
    <property type="match status" value="1"/>
</dbReference>
<organism evidence="9 10">
    <name type="scientific">Pholiota conissans</name>
    <dbReference type="NCBI Taxonomy" id="109636"/>
    <lineage>
        <taxon>Eukaryota</taxon>
        <taxon>Fungi</taxon>
        <taxon>Dikarya</taxon>
        <taxon>Basidiomycota</taxon>
        <taxon>Agaricomycotina</taxon>
        <taxon>Agaricomycetes</taxon>
        <taxon>Agaricomycetidae</taxon>
        <taxon>Agaricales</taxon>
        <taxon>Agaricineae</taxon>
        <taxon>Strophariaceae</taxon>
        <taxon>Pholiota</taxon>
    </lineage>
</organism>
<dbReference type="InterPro" id="IPR038718">
    <property type="entry name" value="SNF2-like_sf"/>
</dbReference>
<dbReference type="PROSITE" id="PS51194">
    <property type="entry name" value="HELICASE_CTER"/>
    <property type="match status" value="1"/>
</dbReference>
<dbReference type="GO" id="GO:0006355">
    <property type="term" value="P:regulation of DNA-templated transcription"/>
    <property type="evidence" value="ECO:0007669"/>
    <property type="project" value="InterPro"/>
</dbReference>
<evidence type="ECO:0000256" key="6">
    <source>
        <dbReference type="SAM" id="MobiDB-lite"/>
    </source>
</evidence>
<evidence type="ECO:0000256" key="5">
    <source>
        <dbReference type="ARBA" id="ARBA00023242"/>
    </source>
</evidence>
<feature type="compositionally biased region" description="Basic residues" evidence="6">
    <location>
        <begin position="258"/>
        <end position="269"/>
    </location>
</feature>
<keyword evidence="10" id="KW-1185">Reference proteome</keyword>
<dbReference type="OrthoDB" id="5857104at2759"/>
<keyword evidence="4" id="KW-0067">ATP-binding</keyword>
<reference evidence="9" key="1">
    <citation type="submission" date="2020-11" db="EMBL/GenBank/DDBJ databases">
        <authorList>
            <consortium name="DOE Joint Genome Institute"/>
            <person name="Ahrendt S."/>
            <person name="Riley R."/>
            <person name="Andreopoulos W."/>
            <person name="Labutti K."/>
            <person name="Pangilinan J."/>
            <person name="Ruiz-Duenas F.J."/>
            <person name="Barrasa J.M."/>
            <person name="Sanchez-Garcia M."/>
            <person name="Camarero S."/>
            <person name="Miyauchi S."/>
            <person name="Serrano A."/>
            <person name="Linde D."/>
            <person name="Babiker R."/>
            <person name="Drula E."/>
            <person name="Ayuso-Fernandez I."/>
            <person name="Pacheco R."/>
            <person name="Padilla G."/>
            <person name="Ferreira P."/>
            <person name="Barriuso J."/>
            <person name="Kellner H."/>
            <person name="Castanera R."/>
            <person name="Alfaro M."/>
            <person name="Ramirez L."/>
            <person name="Pisabarro A.G."/>
            <person name="Kuo A."/>
            <person name="Tritt A."/>
            <person name="Lipzen A."/>
            <person name="He G."/>
            <person name="Yan M."/>
            <person name="Ng V."/>
            <person name="Cullen D."/>
            <person name="Martin F."/>
            <person name="Rosso M.-N."/>
            <person name="Henrissat B."/>
            <person name="Hibbett D."/>
            <person name="Martinez A.T."/>
            <person name="Grigoriev I.V."/>
        </authorList>
    </citation>
    <scope>NUCLEOTIDE SEQUENCE</scope>
    <source>
        <strain evidence="9">CIRM-BRFM 674</strain>
    </source>
</reference>
<proteinExistence type="predicted"/>
<dbReference type="EMBL" id="MU155142">
    <property type="protein sequence ID" value="KAF9484590.1"/>
    <property type="molecule type" value="Genomic_DNA"/>
</dbReference>
<feature type="region of interest" description="Disordered" evidence="6">
    <location>
        <begin position="1"/>
        <end position="57"/>
    </location>
</feature>
<feature type="region of interest" description="Disordered" evidence="6">
    <location>
        <begin position="837"/>
        <end position="859"/>
    </location>
</feature>
<dbReference type="SUPFAM" id="SSF52540">
    <property type="entry name" value="P-loop containing nucleoside triphosphate hydrolases"/>
    <property type="match status" value="2"/>
</dbReference>
<comment type="subcellular location">
    <subcellularLocation>
        <location evidence="1">Nucleus</location>
    </subcellularLocation>
</comment>
<dbReference type="GO" id="GO:0005524">
    <property type="term" value="F:ATP binding"/>
    <property type="evidence" value="ECO:0007669"/>
    <property type="project" value="InterPro"/>
</dbReference>
<evidence type="ECO:0000256" key="4">
    <source>
        <dbReference type="ARBA" id="ARBA00022840"/>
    </source>
</evidence>
<dbReference type="Proteomes" id="UP000807469">
    <property type="component" value="Unassembled WGS sequence"/>
</dbReference>
<dbReference type="InterPro" id="IPR027417">
    <property type="entry name" value="P-loop_NTPase"/>
</dbReference>
<dbReference type="AlphaFoldDB" id="A0A9P5ZDD2"/>
<dbReference type="InterPro" id="IPR049730">
    <property type="entry name" value="SNF2/RAD54-like_C"/>
</dbReference>
<evidence type="ECO:0000259" key="8">
    <source>
        <dbReference type="PROSITE" id="PS51194"/>
    </source>
</evidence>
<feature type="compositionally biased region" description="Basic and acidic residues" evidence="6">
    <location>
        <begin position="270"/>
        <end position="279"/>
    </location>
</feature>
<dbReference type="PROSITE" id="PS51192">
    <property type="entry name" value="HELICASE_ATP_BIND_1"/>
    <property type="match status" value="1"/>
</dbReference>
<feature type="compositionally biased region" description="Basic and acidic residues" evidence="6">
    <location>
        <begin position="98"/>
        <end position="111"/>
    </location>
</feature>
<dbReference type="GO" id="GO:0016787">
    <property type="term" value="F:hydrolase activity"/>
    <property type="evidence" value="ECO:0007669"/>
    <property type="project" value="UniProtKB-KW"/>
</dbReference>
<dbReference type="PANTHER" id="PTHR10799">
    <property type="entry name" value="SNF2/RAD54 HELICASE FAMILY"/>
    <property type="match status" value="1"/>
</dbReference>
<dbReference type="Gene3D" id="3.40.50.10810">
    <property type="entry name" value="Tandem AAA-ATPase domain"/>
    <property type="match status" value="2"/>
</dbReference>
<evidence type="ECO:0000256" key="2">
    <source>
        <dbReference type="ARBA" id="ARBA00022741"/>
    </source>
</evidence>
<feature type="region of interest" description="Disordered" evidence="6">
    <location>
        <begin position="252"/>
        <end position="299"/>
    </location>
</feature>
<dbReference type="Pfam" id="PF00271">
    <property type="entry name" value="Helicase_C"/>
    <property type="match status" value="1"/>
</dbReference>
<name>A0A9P5ZDD2_9AGAR</name>
<evidence type="ECO:0000259" key="7">
    <source>
        <dbReference type="PROSITE" id="PS51192"/>
    </source>
</evidence>